<dbReference type="PANTHER" id="PTHR35276:SF1">
    <property type="entry name" value="TRNA (MNM(5)S(2)U34)-METHYLTRANSFERASE, CHLOROPLASTIC"/>
    <property type="match status" value="1"/>
</dbReference>
<dbReference type="GO" id="GO:0008168">
    <property type="term" value="F:methyltransferase activity"/>
    <property type="evidence" value="ECO:0007669"/>
    <property type="project" value="UniProtKB-KW"/>
</dbReference>
<dbReference type="RefSeq" id="WP_102777677.1">
    <property type="nucleotide sequence ID" value="NZ_CBCSGP010000005.1"/>
</dbReference>
<dbReference type="Pfam" id="PF06962">
    <property type="entry name" value="rRNA_methylase"/>
    <property type="match status" value="1"/>
</dbReference>
<accession>A0A2N8LBJ8</accession>
<dbReference type="EMBL" id="LOCM01000024">
    <property type="protein sequence ID" value="PND47541.1"/>
    <property type="molecule type" value="Genomic_DNA"/>
</dbReference>
<keyword evidence="1" id="KW-0489">Methyltransferase</keyword>
<dbReference type="InterPro" id="IPR029063">
    <property type="entry name" value="SAM-dependent_MTases_sf"/>
</dbReference>
<dbReference type="InterPro" id="IPR010719">
    <property type="entry name" value="MnmM_MeTrfase"/>
</dbReference>
<keyword evidence="1" id="KW-0808">Transferase</keyword>
<protein>
    <submittedName>
        <fullName evidence="1">SAM-dependent methyltransferase</fullName>
    </submittedName>
</protein>
<keyword evidence="2" id="KW-1185">Reference proteome</keyword>
<evidence type="ECO:0000313" key="1">
    <source>
        <dbReference type="EMBL" id="PND47541.1"/>
    </source>
</evidence>
<organism evidence="1 2">
    <name type="scientific">Streptococcus penaeicida</name>
    <dbReference type="NCBI Taxonomy" id="1765960"/>
    <lineage>
        <taxon>Bacteria</taxon>
        <taxon>Bacillati</taxon>
        <taxon>Bacillota</taxon>
        <taxon>Bacilli</taxon>
        <taxon>Lactobacillales</taxon>
        <taxon>Streptococcaceae</taxon>
        <taxon>Streptococcus</taxon>
    </lineage>
</organism>
<comment type="caution">
    <text evidence="1">The sequence shown here is derived from an EMBL/GenBank/DDBJ whole genome shotgun (WGS) entry which is preliminary data.</text>
</comment>
<dbReference type="GO" id="GO:0032259">
    <property type="term" value="P:methylation"/>
    <property type="evidence" value="ECO:0007669"/>
    <property type="project" value="UniProtKB-KW"/>
</dbReference>
<name>A0A2N8LBJ8_9STRE</name>
<sequence>MIAKPIQVSHDFLDQILTKESILVDATVGNGNDTLYFAPKVAKVFAFDVQEEAIQRTAEKLAKANLENVQLLLSGHENVDQYVTQVDAAIFNLGYLPSANKSIITHAETTIEAIEKLLRALTIGGRIAIMVYYGHDGGQEEKEALIDFLSDLPQDQVTVMSYQALNQKNCPPFLLMVEKLAELKN</sequence>
<gene>
    <name evidence="1" type="ORF">AT575_06545</name>
</gene>
<evidence type="ECO:0000313" key="2">
    <source>
        <dbReference type="Proteomes" id="UP000235963"/>
    </source>
</evidence>
<dbReference type="AlphaFoldDB" id="A0A2N8LBJ8"/>
<reference evidence="1 2" key="1">
    <citation type="submission" date="2015-12" db="EMBL/GenBank/DDBJ databases">
        <title>Streptococcus penaeicida sp. nov.</title>
        <authorList>
            <person name="Gomez-Gil B."/>
            <person name="Morales-Covarrubias M."/>
        </authorList>
    </citation>
    <scope>NUCLEOTIDE SEQUENCE [LARGE SCALE GENOMIC DNA]</scope>
    <source>
        <strain evidence="1 2">CAIM 1838</strain>
    </source>
</reference>
<dbReference type="PANTHER" id="PTHR35276">
    <property type="entry name" value="S-ADENOSYL-L-METHIONINE-DEPENDENT METHYLTRANSFERASES SUPERFAMILY PROTEIN"/>
    <property type="match status" value="1"/>
</dbReference>
<dbReference type="Proteomes" id="UP000235963">
    <property type="component" value="Unassembled WGS sequence"/>
</dbReference>
<proteinExistence type="predicted"/>
<dbReference type="CDD" id="cd02440">
    <property type="entry name" value="AdoMet_MTases"/>
    <property type="match status" value="1"/>
</dbReference>
<dbReference type="SUPFAM" id="SSF53335">
    <property type="entry name" value="S-adenosyl-L-methionine-dependent methyltransferases"/>
    <property type="match status" value="1"/>
</dbReference>
<dbReference type="OrthoDB" id="9792989at2"/>
<dbReference type="Gene3D" id="3.40.50.150">
    <property type="entry name" value="Vaccinia Virus protein VP39"/>
    <property type="match status" value="1"/>
</dbReference>